<dbReference type="Pfam" id="PF25954">
    <property type="entry name" value="Beta-barrel_RND_2"/>
    <property type="match status" value="1"/>
</dbReference>
<dbReference type="RefSeq" id="WP_184698785.1">
    <property type="nucleotide sequence ID" value="NZ_BAABEG010000001.1"/>
</dbReference>
<name>A0A7X0F5T7_9HYPH</name>
<organism evidence="5 6">
    <name type="scientific">Aminobacter aganoensis</name>
    <dbReference type="NCBI Taxonomy" id="83264"/>
    <lineage>
        <taxon>Bacteria</taxon>
        <taxon>Pseudomonadati</taxon>
        <taxon>Pseudomonadota</taxon>
        <taxon>Alphaproteobacteria</taxon>
        <taxon>Hyphomicrobiales</taxon>
        <taxon>Phyllobacteriaceae</taxon>
        <taxon>Aminobacter</taxon>
    </lineage>
</organism>
<sequence>MLSKSLHLLRSASTILAIVLGIAGLTLILYVWQLPPFRSSVEVTENAYVRGQPTILAPQLSGTVAEVAVQDFQKVEAGQLLVRIDDRIFVQKLEQARATLASQQAALANSEQQRHSAEARVKSAEAQVASAKVAYDNARASWGRIEPLLARGVSTLSEADKSRTALEQARAAHSQAEAALEVTRQDLQATIVSRAALEAAVSGAEATVHLAEIDLKNTRIVAPEDGRLGEVGARLGQYVAPGTQLVALVPERIWVVANFKETQLAGMKAGQPVTFTVDALGHTRLDGHVERFAPATGSEFSVLRPDNATGNFTKVAQRLPVRISIEPGQTMADRLAPGMSVVVSIDTAAQQLVETAAH</sequence>
<evidence type="ECO:0000256" key="1">
    <source>
        <dbReference type="SAM" id="Coils"/>
    </source>
</evidence>
<comment type="caution">
    <text evidence="5">The sequence shown here is derived from an EMBL/GenBank/DDBJ whole genome shotgun (WGS) entry which is preliminary data.</text>
</comment>
<dbReference type="PANTHER" id="PTHR30386:SF24">
    <property type="entry name" value="MULTIDRUG RESISTANCE EFFLUX PUMP"/>
    <property type="match status" value="1"/>
</dbReference>
<gene>
    <name evidence="5" type="ORF">GGR00_001444</name>
</gene>
<dbReference type="Gene3D" id="2.40.50.100">
    <property type="match status" value="1"/>
</dbReference>
<dbReference type="Gene3D" id="2.40.30.170">
    <property type="match status" value="1"/>
</dbReference>
<reference evidence="5 6" key="1">
    <citation type="submission" date="2020-08" db="EMBL/GenBank/DDBJ databases">
        <title>Genomic Encyclopedia of Type Strains, Phase IV (KMG-IV): sequencing the most valuable type-strain genomes for metagenomic binning, comparative biology and taxonomic classification.</title>
        <authorList>
            <person name="Goeker M."/>
        </authorList>
    </citation>
    <scope>NUCLEOTIDE SEQUENCE [LARGE SCALE GENOMIC DNA]</scope>
    <source>
        <strain evidence="5 6">DSM 7051</strain>
    </source>
</reference>
<dbReference type="InterPro" id="IPR050739">
    <property type="entry name" value="MFP"/>
</dbReference>
<dbReference type="InterPro" id="IPR058625">
    <property type="entry name" value="MdtA-like_BSH"/>
</dbReference>
<dbReference type="Proteomes" id="UP000536262">
    <property type="component" value="Unassembled WGS sequence"/>
</dbReference>
<proteinExistence type="predicted"/>
<dbReference type="Gene3D" id="1.10.287.470">
    <property type="entry name" value="Helix hairpin bin"/>
    <property type="match status" value="2"/>
</dbReference>
<evidence type="ECO:0000313" key="5">
    <source>
        <dbReference type="EMBL" id="MBB6353676.1"/>
    </source>
</evidence>
<dbReference type="InterPro" id="IPR058792">
    <property type="entry name" value="Beta-barrel_RND_2"/>
</dbReference>
<protein>
    <submittedName>
        <fullName evidence="5">Multidrug resistance efflux pump</fullName>
    </submittedName>
</protein>
<feature type="domain" description="Multidrug resistance protein MdtA-like barrel-sandwich hybrid" evidence="3">
    <location>
        <begin position="57"/>
        <end position="249"/>
    </location>
</feature>
<evidence type="ECO:0000259" key="3">
    <source>
        <dbReference type="Pfam" id="PF25917"/>
    </source>
</evidence>
<keyword evidence="2" id="KW-0812">Transmembrane</keyword>
<feature type="domain" description="CusB-like beta-barrel" evidence="4">
    <location>
        <begin position="253"/>
        <end position="295"/>
    </location>
</feature>
<dbReference type="PANTHER" id="PTHR30386">
    <property type="entry name" value="MEMBRANE FUSION SUBUNIT OF EMRAB-TOLC MULTIDRUG EFFLUX PUMP"/>
    <property type="match status" value="1"/>
</dbReference>
<dbReference type="EMBL" id="JACHOU010000002">
    <property type="protein sequence ID" value="MBB6353676.1"/>
    <property type="molecule type" value="Genomic_DNA"/>
</dbReference>
<dbReference type="GO" id="GO:0055085">
    <property type="term" value="P:transmembrane transport"/>
    <property type="evidence" value="ECO:0007669"/>
    <property type="project" value="InterPro"/>
</dbReference>
<dbReference type="SUPFAM" id="SSF111369">
    <property type="entry name" value="HlyD-like secretion proteins"/>
    <property type="match status" value="2"/>
</dbReference>
<keyword evidence="2" id="KW-0472">Membrane</keyword>
<feature type="coiled-coil region" evidence="1">
    <location>
        <begin position="93"/>
        <end position="141"/>
    </location>
</feature>
<dbReference type="AlphaFoldDB" id="A0A7X0F5T7"/>
<keyword evidence="1" id="KW-0175">Coiled coil</keyword>
<evidence type="ECO:0000313" key="6">
    <source>
        <dbReference type="Proteomes" id="UP000536262"/>
    </source>
</evidence>
<keyword evidence="6" id="KW-1185">Reference proteome</keyword>
<evidence type="ECO:0000259" key="4">
    <source>
        <dbReference type="Pfam" id="PF25954"/>
    </source>
</evidence>
<evidence type="ECO:0000256" key="2">
    <source>
        <dbReference type="SAM" id="Phobius"/>
    </source>
</evidence>
<dbReference type="PRINTS" id="PR01490">
    <property type="entry name" value="RTXTOXIND"/>
</dbReference>
<keyword evidence="2" id="KW-1133">Transmembrane helix</keyword>
<accession>A0A7X0F5T7</accession>
<feature type="transmembrane region" description="Helical" evidence="2">
    <location>
        <begin position="12"/>
        <end position="32"/>
    </location>
</feature>
<dbReference type="Pfam" id="PF25917">
    <property type="entry name" value="BSH_RND"/>
    <property type="match status" value="1"/>
</dbReference>